<organism evidence="1 2">
    <name type="scientific">Brevirhabdus pacifica</name>
    <dbReference type="NCBI Taxonomy" id="1267768"/>
    <lineage>
        <taxon>Bacteria</taxon>
        <taxon>Pseudomonadati</taxon>
        <taxon>Pseudomonadota</taxon>
        <taxon>Alphaproteobacteria</taxon>
        <taxon>Rhodobacterales</taxon>
        <taxon>Paracoccaceae</taxon>
        <taxon>Brevirhabdus</taxon>
    </lineage>
</organism>
<dbReference type="OrthoDB" id="7856577at2"/>
<keyword evidence="2" id="KW-1185">Reference proteome</keyword>
<reference evidence="1 2" key="1">
    <citation type="submission" date="2017-01" db="EMBL/GenBank/DDBJ databases">
        <title>Genomic analysis of Xuhuaishuia manganoxidans DY6-4.</title>
        <authorList>
            <person name="Wang X."/>
        </authorList>
    </citation>
    <scope>NUCLEOTIDE SEQUENCE [LARGE SCALE GENOMIC DNA]</scope>
    <source>
        <strain evidence="1 2">DY6-4</strain>
    </source>
</reference>
<evidence type="ECO:0000313" key="1">
    <source>
        <dbReference type="EMBL" id="APX89143.1"/>
    </source>
</evidence>
<sequence>MRLWVRLLTLCISLAFLGGLMLHDVAGARMSFNMVAAETSDEGGEVCPACEVEDAETVICKLDCTTPMLFLGAFAAALPERLVADVHLATSPHSLRMRPPGFDPAPPRTTILS</sequence>
<dbReference type="STRING" id="1267768.BV394_04955"/>
<dbReference type="AlphaFoldDB" id="A0A1U7DGX6"/>
<accession>A0A1U7DGX6</accession>
<accession>A0A2M9DF92</accession>
<dbReference type="EMBL" id="CP019124">
    <property type="protein sequence ID" value="APX89143.1"/>
    <property type="molecule type" value="Genomic_DNA"/>
</dbReference>
<proteinExistence type="predicted"/>
<dbReference type="Proteomes" id="UP000187266">
    <property type="component" value="Chromosome"/>
</dbReference>
<protein>
    <submittedName>
        <fullName evidence="1">Uncharacterized protein</fullName>
    </submittedName>
</protein>
<evidence type="ECO:0000313" key="2">
    <source>
        <dbReference type="Proteomes" id="UP000187266"/>
    </source>
</evidence>
<name>A0A1U7DGX6_9RHOB</name>
<gene>
    <name evidence="1" type="ORF">BV394_04955</name>
</gene>